<sequence length="426" mass="42111">MYMSVSNEDQLVSGTGRHRRRRTTSAVLSTATLAPAAAGLLIAFAPTAAAAPTGDSGGGQAGITSPPQSGGGQAGITSTPPSTSAPAPSAPDPQAAENFWVAPPAEYNRGTRAYNPQTGGGVSMAQYNGYSGGDYSDYSGYSVPAPQAPVVVEGPTLPIEAPVNKMRFGRVLFDQPNWVSDVDADKTNRTTAVVEAMVTDYHRSTGMETEEAEKIASAQVAGTAVGAATGFGTGCLAAGVPTALAVSTVAGIVGAGAGTMVPLPIPGVAPVTSGVAATAAGAAAGFGVGCAVGGGLGALGGGLAGYGVGTAYGAGEDATPIETEVPDIEAEQVTEQVDTTLAQWSEDPIGAAAVDAVQTFATETAPAIDEQVRDFVQAQPGGEQVIEQVDQALDSFFTDATPGLASRLVSEAVGLGLGAPAPAVDA</sequence>
<evidence type="ECO:0000256" key="2">
    <source>
        <dbReference type="SAM" id="SignalP"/>
    </source>
</evidence>
<organism evidence="3 4">
    <name type="scientific">Rhodococcus gordoniae</name>
    <dbReference type="NCBI Taxonomy" id="223392"/>
    <lineage>
        <taxon>Bacteria</taxon>
        <taxon>Bacillati</taxon>
        <taxon>Actinomycetota</taxon>
        <taxon>Actinomycetes</taxon>
        <taxon>Mycobacteriales</taxon>
        <taxon>Nocardiaceae</taxon>
        <taxon>Rhodococcus</taxon>
    </lineage>
</organism>
<evidence type="ECO:0000313" key="3">
    <source>
        <dbReference type="EMBL" id="SUF09275.1"/>
    </source>
</evidence>
<feature type="chain" id="PRO_5017020189" description="Insoluble domain protein" evidence="2">
    <location>
        <begin position="51"/>
        <end position="426"/>
    </location>
</feature>
<proteinExistence type="predicted"/>
<dbReference type="EMBL" id="UGVI01000003">
    <property type="protein sequence ID" value="SUF09275.1"/>
    <property type="molecule type" value="Genomic_DNA"/>
</dbReference>
<evidence type="ECO:0000313" key="4">
    <source>
        <dbReference type="Proteomes" id="UP000254569"/>
    </source>
</evidence>
<feature type="region of interest" description="Disordered" evidence="1">
    <location>
        <begin position="1"/>
        <end position="24"/>
    </location>
</feature>
<reference evidence="3 4" key="1">
    <citation type="submission" date="2018-06" db="EMBL/GenBank/DDBJ databases">
        <authorList>
            <consortium name="Pathogen Informatics"/>
            <person name="Doyle S."/>
        </authorList>
    </citation>
    <scope>NUCLEOTIDE SEQUENCE [LARGE SCALE GENOMIC DNA]</scope>
    <source>
        <strain evidence="3 4">NCTC13296</strain>
    </source>
</reference>
<feature type="compositionally biased region" description="Polar residues" evidence="1">
    <location>
        <begin position="1"/>
        <end position="13"/>
    </location>
</feature>
<evidence type="ECO:0000256" key="1">
    <source>
        <dbReference type="SAM" id="MobiDB-lite"/>
    </source>
</evidence>
<evidence type="ECO:0008006" key="5">
    <source>
        <dbReference type="Google" id="ProtNLM"/>
    </source>
</evidence>
<feature type="region of interest" description="Disordered" evidence="1">
    <location>
        <begin position="51"/>
        <end position="96"/>
    </location>
</feature>
<name>A0A379PT36_9NOCA</name>
<protein>
    <recommendedName>
        <fullName evidence="5">Insoluble domain protein</fullName>
    </recommendedName>
</protein>
<dbReference type="Proteomes" id="UP000254569">
    <property type="component" value="Unassembled WGS sequence"/>
</dbReference>
<feature type="signal peptide" evidence="2">
    <location>
        <begin position="1"/>
        <end position="50"/>
    </location>
</feature>
<gene>
    <name evidence="3" type="ORF">NCTC13296_04473</name>
</gene>
<feature type="compositionally biased region" description="Low complexity" evidence="1">
    <location>
        <begin position="77"/>
        <end position="87"/>
    </location>
</feature>
<keyword evidence="2" id="KW-0732">Signal</keyword>
<accession>A0A379PT36</accession>
<dbReference type="AlphaFoldDB" id="A0A379PT36"/>
<keyword evidence="4" id="KW-1185">Reference proteome</keyword>